<dbReference type="GO" id="GO:0000287">
    <property type="term" value="F:magnesium ion binding"/>
    <property type="evidence" value="ECO:0007669"/>
    <property type="project" value="InterPro"/>
</dbReference>
<dbReference type="AlphaFoldDB" id="A0AAN7K8Q5"/>
<dbReference type="GO" id="GO:0016102">
    <property type="term" value="P:diterpenoid biosynthetic process"/>
    <property type="evidence" value="ECO:0007669"/>
    <property type="project" value="InterPro"/>
</dbReference>
<name>A0AAN7K8Q5_9MYRT</name>
<evidence type="ECO:0000313" key="7">
    <source>
        <dbReference type="EMBL" id="KAK4760026.1"/>
    </source>
</evidence>
<dbReference type="Gene3D" id="1.50.10.130">
    <property type="entry name" value="Terpene synthase, N-terminal domain"/>
    <property type="match status" value="1"/>
</dbReference>
<dbReference type="SUPFAM" id="SSF48239">
    <property type="entry name" value="Terpenoid cyclases/Protein prenyltransferases"/>
    <property type="match status" value="1"/>
</dbReference>
<keyword evidence="3" id="KW-0460">Magnesium</keyword>
<feature type="domain" description="Terpene synthase N-terminal" evidence="5">
    <location>
        <begin position="65"/>
        <end position="240"/>
    </location>
</feature>
<dbReference type="Gene3D" id="1.10.600.10">
    <property type="entry name" value="Farnesyl Diphosphate Synthase"/>
    <property type="match status" value="1"/>
</dbReference>
<dbReference type="InterPro" id="IPR005630">
    <property type="entry name" value="Terpene_synthase_metal-bd"/>
</dbReference>
<evidence type="ECO:0000256" key="2">
    <source>
        <dbReference type="ARBA" id="ARBA00022723"/>
    </source>
</evidence>
<dbReference type="InterPro" id="IPR050148">
    <property type="entry name" value="Terpene_synthase-like"/>
</dbReference>
<dbReference type="InterPro" id="IPR008949">
    <property type="entry name" value="Isoprenoid_synthase_dom_sf"/>
</dbReference>
<dbReference type="FunFam" id="1.50.10.130:FF:000001">
    <property type="entry name" value="Isoprene synthase, chloroplastic"/>
    <property type="match status" value="1"/>
</dbReference>
<dbReference type="InterPro" id="IPR008930">
    <property type="entry name" value="Terpenoid_cyclase/PrenylTrfase"/>
</dbReference>
<comment type="cofactor">
    <cofactor evidence="1">
        <name>Mg(2+)</name>
        <dbReference type="ChEBI" id="CHEBI:18420"/>
    </cofactor>
</comment>
<reference evidence="7 8" key="1">
    <citation type="journal article" date="2023" name="Hortic Res">
        <title>Pangenome of water caltrop reveals structural variations and asymmetric subgenome divergence after allopolyploidization.</title>
        <authorList>
            <person name="Zhang X."/>
            <person name="Chen Y."/>
            <person name="Wang L."/>
            <person name="Yuan Y."/>
            <person name="Fang M."/>
            <person name="Shi L."/>
            <person name="Lu R."/>
            <person name="Comes H.P."/>
            <person name="Ma Y."/>
            <person name="Chen Y."/>
            <person name="Huang G."/>
            <person name="Zhou Y."/>
            <person name="Zheng Z."/>
            <person name="Qiu Y."/>
        </authorList>
    </citation>
    <scope>NUCLEOTIDE SEQUENCE [LARGE SCALE GENOMIC DNA]</scope>
    <source>
        <tissue evidence="7">Roots</tissue>
    </source>
</reference>
<organism evidence="7 8">
    <name type="scientific">Trapa incisa</name>
    <dbReference type="NCBI Taxonomy" id="236973"/>
    <lineage>
        <taxon>Eukaryota</taxon>
        <taxon>Viridiplantae</taxon>
        <taxon>Streptophyta</taxon>
        <taxon>Embryophyta</taxon>
        <taxon>Tracheophyta</taxon>
        <taxon>Spermatophyta</taxon>
        <taxon>Magnoliopsida</taxon>
        <taxon>eudicotyledons</taxon>
        <taxon>Gunneridae</taxon>
        <taxon>Pentapetalae</taxon>
        <taxon>rosids</taxon>
        <taxon>malvids</taxon>
        <taxon>Myrtales</taxon>
        <taxon>Lythraceae</taxon>
        <taxon>Trapa</taxon>
    </lineage>
</organism>
<dbReference type="SFLD" id="SFLDG01019">
    <property type="entry name" value="Terpene_Cyclase_Like_1_C_Termi"/>
    <property type="match status" value="1"/>
</dbReference>
<dbReference type="GO" id="GO:0010333">
    <property type="term" value="F:terpene synthase activity"/>
    <property type="evidence" value="ECO:0007669"/>
    <property type="project" value="InterPro"/>
</dbReference>
<dbReference type="CDD" id="cd00684">
    <property type="entry name" value="Terpene_cyclase_plant_C1"/>
    <property type="match status" value="1"/>
</dbReference>
<dbReference type="SUPFAM" id="SSF48576">
    <property type="entry name" value="Terpenoid synthases"/>
    <property type="match status" value="1"/>
</dbReference>
<dbReference type="InterPro" id="IPR044814">
    <property type="entry name" value="Terpene_cyclase_plant_C1"/>
</dbReference>
<dbReference type="InterPro" id="IPR001906">
    <property type="entry name" value="Terpene_synth_N"/>
</dbReference>
<evidence type="ECO:0000256" key="3">
    <source>
        <dbReference type="ARBA" id="ARBA00022842"/>
    </source>
</evidence>
<evidence type="ECO:0000256" key="1">
    <source>
        <dbReference type="ARBA" id="ARBA00001946"/>
    </source>
</evidence>
<evidence type="ECO:0000256" key="4">
    <source>
        <dbReference type="ARBA" id="ARBA00023239"/>
    </source>
</evidence>
<sequence>MSASFLPVCAAPTSLVHANGKLRKFSPNQWEIRRKLSAPFLPVSAAPISAVVHENRQLADFSPSQWGDIFLTINPDLTTILDSERHQIQELKGEVKTMITATEREPLEKLHLIDQIQRLGLAYHFEKEIDEYLEEVKKLYFEHEGSGISFDHLDLYTTALLFRLLRQQGYRISPDIFQRFKDRSTGSFMDSLTGDTRGLISLYEASHLRIHGEDILEEAFAFSLDRLQRFLKNYNENNNQNDGSSVLLPTEVPSLAAQVGHALEQCIWKGLAWTEARFYISVYEEENCHNESLLTLAKLDFNFLQKQHLQEIHEISRWWKEKDIIRRLPFGRDRLVEGYYWALATYFEPQYTLAREIFAKVFLFFSALDDIYDAYGTFEELQLLTNAIERWDISTMNQLPECIQVFYKGLLDLFDEIEQKLVDVGGQSYRMYYAKEVMKLQASAYFEEYKWLNEKKIPTVEEYLSVAQLTIGNIFLMIISLLGMGDLTTEHAFKWSISSQNDAMRASEVICRLTNDIITNKFEQQRAHVASVVECFMKEHGVTEEMAVKELWKKVDYAWKDLNSQCLQPIPVSDPVSDLLLTRVLNLTRCLSLFYNDKIDYYTHSNLKFKQKVVALLIDPIPI</sequence>
<dbReference type="FunFam" id="1.10.600.10:FF:000007">
    <property type="entry name" value="Isoprene synthase, chloroplastic"/>
    <property type="match status" value="1"/>
</dbReference>
<protein>
    <submittedName>
        <fullName evidence="7">Uncharacterized protein</fullName>
    </submittedName>
</protein>
<feature type="domain" description="Terpene synthase metal-binding" evidence="6">
    <location>
        <begin position="320"/>
        <end position="561"/>
    </location>
</feature>
<evidence type="ECO:0000259" key="5">
    <source>
        <dbReference type="Pfam" id="PF01397"/>
    </source>
</evidence>
<dbReference type="InterPro" id="IPR036965">
    <property type="entry name" value="Terpene_synth_N_sf"/>
</dbReference>
<dbReference type="PANTHER" id="PTHR31225:SF241">
    <property type="entry name" value="TERPENE SYNTHASE FAMILY, METAL-BINDING DOMAIN PROTEIN"/>
    <property type="match status" value="1"/>
</dbReference>
<evidence type="ECO:0000259" key="6">
    <source>
        <dbReference type="Pfam" id="PF03936"/>
    </source>
</evidence>
<proteinExistence type="predicted"/>
<dbReference type="InterPro" id="IPR034741">
    <property type="entry name" value="Terpene_cyclase-like_1_C"/>
</dbReference>
<dbReference type="EMBL" id="JAXIOK010000011">
    <property type="protein sequence ID" value="KAK4760026.1"/>
    <property type="molecule type" value="Genomic_DNA"/>
</dbReference>
<keyword evidence="2" id="KW-0479">Metal-binding</keyword>
<dbReference type="Proteomes" id="UP001345219">
    <property type="component" value="Chromosome 17"/>
</dbReference>
<keyword evidence="8" id="KW-1185">Reference proteome</keyword>
<evidence type="ECO:0000313" key="8">
    <source>
        <dbReference type="Proteomes" id="UP001345219"/>
    </source>
</evidence>
<gene>
    <name evidence="7" type="ORF">SAY87_023157</name>
</gene>
<dbReference type="Pfam" id="PF03936">
    <property type="entry name" value="Terpene_synth_C"/>
    <property type="match status" value="1"/>
</dbReference>
<accession>A0AAN7K8Q5</accession>
<dbReference type="Pfam" id="PF01397">
    <property type="entry name" value="Terpene_synth"/>
    <property type="match status" value="1"/>
</dbReference>
<dbReference type="PANTHER" id="PTHR31225">
    <property type="entry name" value="OS04G0344100 PROTEIN-RELATED"/>
    <property type="match status" value="1"/>
</dbReference>
<dbReference type="SFLD" id="SFLDS00005">
    <property type="entry name" value="Isoprenoid_Synthase_Type_I"/>
    <property type="match status" value="1"/>
</dbReference>
<comment type="caution">
    <text evidence="7">The sequence shown here is derived from an EMBL/GenBank/DDBJ whole genome shotgun (WGS) entry which is preliminary data.</text>
</comment>
<keyword evidence="4" id="KW-0456">Lyase</keyword>